<protein>
    <submittedName>
        <fullName evidence="2">Protein PHYTOCHROME-DEPENDENT LATE-FLOWERING</fullName>
    </submittedName>
</protein>
<sequence>MPGLGTVGMSNIGNNMVGLGSLRSVMGIGSARGVGGSGISAPMGPISSIGNMNQNPMNLSSAANISNAIRSGTLTPAQAAYMKLRIQNRSNVLGNPPSSIGNMPGARQMHPGSAGLSMLGPALNRANINQMQRTAMGPPKLMSGMNPYMTRSSNSSSSTSFNSSSSTTNNSSCTCSSSSRCSCSSNNSSYSSSKKPLHHYKLFFRLNKWVHHQALVFPIR</sequence>
<comment type="caution">
    <text evidence="2">The sequence shown here is derived from an EMBL/GenBank/DDBJ whole genome shotgun (WGS) entry which is preliminary data.</text>
</comment>
<evidence type="ECO:0000256" key="1">
    <source>
        <dbReference type="SAM" id="MobiDB-lite"/>
    </source>
</evidence>
<evidence type="ECO:0000313" key="2">
    <source>
        <dbReference type="EMBL" id="KAL0415021.1"/>
    </source>
</evidence>
<feature type="region of interest" description="Disordered" evidence="1">
    <location>
        <begin position="138"/>
        <end position="181"/>
    </location>
</feature>
<gene>
    <name evidence="2" type="ORF">Slati_3334000</name>
</gene>
<feature type="compositionally biased region" description="Low complexity" evidence="1">
    <location>
        <begin position="152"/>
        <end position="181"/>
    </location>
</feature>
<name>A0AAW2UGJ0_9LAMI</name>
<reference evidence="2" key="1">
    <citation type="submission" date="2020-06" db="EMBL/GenBank/DDBJ databases">
        <authorList>
            <person name="Li T."/>
            <person name="Hu X."/>
            <person name="Zhang T."/>
            <person name="Song X."/>
            <person name="Zhang H."/>
            <person name="Dai N."/>
            <person name="Sheng W."/>
            <person name="Hou X."/>
            <person name="Wei L."/>
        </authorList>
    </citation>
    <scope>NUCLEOTIDE SEQUENCE</scope>
    <source>
        <strain evidence="2">KEN1</strain>
        <tissue evidence="2">Leaf</tissue>
    </source>
</reference>
<reference evidence="2" key="2">
    <citation type="journal article" date="2024" name="Plant">
        <title>Genomic evolution and insights into agronomic trait innovations of Sesamum species.</title>
        <authorList>
            <person name="Miao H."/>
            <person name="Wang L."/>
            <person name="Qu L."/>
            <person name="Liu H."/>
            <person name="Sun Y."/>
            <person name="Le M."/>
            <person name="Wang Q."/>
            <person name="Wei S."/>
            <person name="Zheng Y."/>
            <person name="Lin W."/>
            <person name="Duan Y."/>
            <person name="Cao H."/>
            <person name="Xiong S."/>
            <person name="Wang X."/>
            <person name="Wei L."/>
            <person name="Li C."/>
            <person name="Ma Q."/>
            <person name="Ju M."/>
            <person name="Zhao R."/>
            <person name="Li G."/>
            <person name="Mu C."/>
            <person name="Tian Q."/>
            <person name="Mei H."/>
            <person name="Zhang T."/>
            <person name="Gao T."/>
            <person name="Zhang H."/>
        </authorList>
    </citation>
    <scope>NUCLEOTIDE SEQUENCE</scope>
    <source>
        <strain evidence="2">KEN1</strain>
    </source>
</reference>
<dbReference type="AlphaFoldDB" id="A0AAW2UGJ0"/>
<accession>A0AAW2UGJ0</accession>
<dbReference type="EMBL" id="JACGWN010000012">
    <property type="protein sequence ID" value="KAL0415021.1"/>
    <property type="molecule type" value="Genomic_DNA"/>
</dbReference>
<organism evidence="2">
    <name type="scientific">Sesamum latifolium</name>
    <dbReference type="NCBI Taxonomy" id="2727402"/>
    <lineage>
        <taxon>Eukaryota</taxon>
        <taxon>Viridiplantae</taxon>
        <taxon>Streptophyta</taxon>
        <taxon>Embryophyta</taxon>
        <taxon>Tracheophyta</taxon>
        <taxon>Spermatophyta</taxon>
        <taxon>Magnoliopsida</taxon>
        <taxon>eudicotyledons</taxon>
        <taxon>Gunneridae</taxon>
        <taxon>Pentapetalae</taxon>
        <taxon>asterids</taxon>
        <taxon>lamiids</taxon>
        <taxon>Lamiales</taxon>
        <taxon>Pedaliaceae</taxon>
        <taxon>Sesamum</taxon>
    </lineage>
</organism>
<proteinExistence type="predicted"/>